<dbReference type="EMBL" id="VEVQ02000019">
    <property type="protein sequence ID" value="NHN27859.1"/>
    <property type="molecule type" value="Genomic_DNA"/>
</dbReference>
<organism evidence="1 2">
    <name type="scientific">Flavobacterium jejuense</name>
    <dbReference type="NCBI Taxonomy" id="1544455"/>
    <lineage>
        <taxon>Bacteria</taxon>
        <taxon>Pseudomonadati</taxon>
        <taxon>Bacteroidota</taxon>
        <taxon>Flavobacteriia</taxon>
        <taxon>Flavobacteriales</taxon>
        <taxon>Flavobacteriaceae</taxon>
        <taxon>Flavobacterium</taxon>
    </lineage>
</organism>
<accession>A0ABX0IYE3</accession>
<keyword evidence="2" id="KW-1185">Reference proteome</keyword>
<name>A0ABX0IYE3_9FLAO</name>
<evidence type="ECO:0000313" key="2">
    <source>
        <dbReference type="Proteomes" id="UP000817854"/>
    </source>
</evidence>
<protein>
    <submittedName>
        <fullName evidence="1">Uncharacterized protein</fullName>
    </submittedName>
</protein>
<evidence type="ECO:0000313" key="1">
    <source>
        <dbReference type="EMBL" id="NHN27859.1"/>
    </source>
</evidence>
<comment type="caution">
    <text evidence="1">The sequence shown here is derived from an EMBL/GenBank/DDBJ whole genome shotgun (WGS) entry which is preliminary data.</text>
</comment>
<dbReference type="Proteomes" id="UP000817854">
    <property type="component" value="Unassembled WGS sequence"/>
</dbReference>
<dbReference type="RefSeq" id="WP_140964366.1">
    <property type="nucleotide sequence ID" value="NZ_VEVQ02000019.1"/>
</dbReference>
<proteinExistence type="predicted"/>
<reference evidence="1 2" key="2">
    <citation type="submission" date="2020-02" db="EMBL/GenBank/DDBJ databases">
        <title>Flavobacterium profundi sp. nov., isolated from a deep-sea seamount.</title>
        <authorList>
            <person name="Zhang D.-C."/>
        </authorList>
    </citation>
    <scope>NUCLEOTIDE SEQUENCE [LARGE SCALE GENOMIC DNA]</scope>
    <source>
        <strain evidence="1 2">EC11</strain>
    </source>
</reference>
<reference evidence="2" key="1">
    <citation type="submission" date="2019-05" db="EMBL/GenBank/DDBJ databases">
        <title>Flavobacterium profundi sp. nov., isolated from a deep-sea seamount.</title>
        <authorList>
            <person name="Zhang D.-C."/>
        </authorList>
    </citation>
    <scope>NUCLEOTIDE SEQUENCE [LARGE SCALE GENOMIC DNA]</scope>
    <source>
        <strain evidence="2">EC11</strain>
    </source>
</reference>
<gene>
    <name evidence="1" type="ORF">FIA58_019450</name>
</gene>
<sequence>MSKTNQKDSSCTPVIPAGVLISDVKVTNLGFQITFPNPRHDKPLPPIAQVTINADSNMEISIVVFVSKKTDVDLENLYVIQQFSYTNEQIPFANFYVCYDAVPKLCSVFNVFQLTFNAINSSKGYTPNMTLPNDMPMPDILDLKEIVSFLWDEDPKLSRGTVTTVQQA</sequence>